<dbReference type="Proteomes" id="UP000623269">
    <property type="component" value="Unassembled WGS sequence"/>
</dbReference>
<proteinExistence type="predicted"/>
<dbReference type="AlphaFoldDB" id="A0A8J7KWR7"/>
<organism evidence="1 2">
    <name type="scientific">Mobilitalea sibirica</name>
    <dbReference type="NCBI Taxonomy" id="1462919"/>
    <lineage>
        <taxon>Bacteria</taxon>
        <taxon>Bacillati</taxon>
        <taxon>Bacillota</taxon>
        <taxon>Clostridia</taxon>
        <taxon>Lachnospirales</taxon>
        <taxon>Lachnospiraceae</taxon>
        <taxon>Mobilitalea</taxon>
    </lineage>
</organism>
<gene>
    <name evidence="1" type="ORF">I5677_12325</name>
</gene>
<accession>A0A8J7KWR7</accession>
<evidence type="ECO:0000313" key="1">
    <source>
        <dbReference type="EMBL" id="MBH1941680.1"/>
    </source>
</evidence>
<dbReference type="RefSeq" id="WP_197661925.1">
    <property type="nucleotide sequence ID" value="NZ_JAEAGR010000013.1"/>
</dbReference>
<keyword evidence="2" id="KW-1185">Reference proteome</keyword>
<sequence>MKKEITSTIYVSINGEYRLWDSLSMEEKKDISINLNDRAMQAIGYQRKDKTA</sequence>
<comment type="caution">
    <text evidence="1">The sequence shown here is derived from an EMBL/GenBank/DDBJ whole genome shotgun (WGS) entry which is preliminary data.</text>
</comment>
<name>A0A8J7KWR7_9FIRM</name>
<dbReference type="EMBL" id="JAEAGR010000013">
    <property type="protein sequence ID" value="MBH1941680.1"/>
    <property type="molecule type" value="Genomic_DNA"/>
</dbReference>
<protein>
    <submittedName>
        <fullName evidence="1">Uncharacterized protein</fullName>
    </submittedName>
</protein>
<evidence type="ECO:0000313" key="2">
    <source>
        <dbReference type="Proteomes" id="UP000623269"/>
    </source>
</evidence>
<reference evidence="1" key="1">
    <citation type="submission" date="2020-12" db="EMBL/GenBank/DDBJ databases">
        <title>M. sibirica DSM 26468T genome.</title>
        <authorList>
            <person name="Thieme N."/>
            <person name="Rettenmaier R."/>
            <person name="Zverlov V."/>
            <person name="Liebl W."/>
        </authorList>
    </citation>
    <scope>NUCLEOTIDE SEQUENCE</scope>
    <source>
        <strain evidence="1">DSM 26468</strain>
    </source>
</reference>